<evidence type="ECO:0000256" key="2">
    <source>
        <dbReference type="ARBA" id="ARBA00007706"/>
    </source>
</evidence>
<dbReference type="InterPro" id="IPR029044">
    <property type="entry name" value="Nucleotide-diphossugar_trans"/>
</dbReference>
<dbReference type="GO" id="GO:0046872">
    <property type="term" value="F:metal ion binding"/>
    <property type="evidence" value="ECO:0007669"/>
    <property type="project" value="UniProtKB-KW"/>
</dbReference>
<evidence type="ECO:0000256" key="1">
    <source>
        <dbReference type="ARBA" id="ARBA00001936"/>
    </source>
</evidence>
<comment type="pathway">
    <text evidence="20">Protein modification; protein glycosylation.</text>
</comment>
<feature type="binding site" evidence="16">
    <location>
        <begin position="141"/>
        <end position="143"/>
    </location>
    <ligand>
        <name>UDP-alpha-D-glucuronate</name>
        <dbReference type="ChEBI" id="CHEBI:58052"/>
    </ligand>
</feature>
<feature type="binding site" evidence="16">
    <location>
        <begin position="235"/>
        <end position="237"/>
    </location>
    <ligand>
        <name>UDP-alpha-D-glucuronate</name>
        <dbReference type="ChEBI" id="CHEBI:58052"/>
    </ligand>
</feature>
<dbReference type="Gene3D" id="3.90.550.10">
    <property type="entry name" value="Spore Coat Polysaccharide Biosynthesis Protein SpsA, Chain A"/>
    <property type="match status" value="1"/>
</dbReference>
<dbReference type="PANTHER" id="PTHR10896">
    <property type="entry name" value="GALACTOSYLGALACTOSYLXYLOSYLPROTEIN 3-BETA-GLUCURONOSYLTRANSFERASE BETA-1,3-GLUCURONYLTRANSFERASE"/>
    <property type="match status" value="1"/>
</dbReference>
<gene>
    <name evidence="21" type="primary">LOC115395870</name>
</gene>
<feature type="binding site" evidence="16">
    <location>
        <begin position="351"/>
        <end position="353"/>
    </location>
    <ligand>
        <name>UDP-alpha-D-glucuronate</name>
        <dbReference type="ChEBI" id="CHEBI:58052"/>
    </ligand>
</feature>
<feature type="active site" description="Proton donor/acceptor" evidence="15">
    <location>
        <position position="324"/>
    </location>
</feature>
<dbReference type="Ensembl" id="ENSSFAT00005023369.1">
    <property type="protein sequence ID" value="ENSSFAP00005022436.1"/>
    <property type="gene ID" value="ENSSFAG00005011652.1"/>
</dbReference>
<keyword evidence="8" id="KW-1133">Transmembrane helix</keyword>
<evidence type="ECO:0000256" key="13">
    <source>
        <dbReference type="ARBA" id="ARBA00047979"/>
    </source>
</evidence>
<keyword evidence="6 17" id="KW-0479">Metal-binding</keyword>
<dbReference type="FunFam" id="3.90.550.10:FF:000010">
    <property type="entry name" value="Galactosylgalactosylxylosylprotein 3-beta-glucuronosyltransferase"/>
    <property type="match status" value="1"/>
</dbReference>
<dbReference type="PANTHER" id="PTHR10896:SF50">
    <property type="entry name" value="GALACTOSYLGALACTOSYLXYLOSYLPROTEIN 3-BETA-GLUCURONOSYLTRANSFERASE P"/>
    <property type="match status" value="1"/>
</dbReference>
<keyword evidence="4 20" id="KW-0808">Transferase</keyword>
<feature type="binding site" evidence="16">
    <location>
        <position position="172"/>
    </location>
    <ligand>
        <name>UDP-alpha-D-glucuronate</name>
        <dbReference type="ChEBI" id="CHEBI:58052"/>
    </ligand>
</feature>
<sequence>MSKFSHFSLKDIVKRKKIPPKGLELAERGPCFVTGRFRHFFPAVLHMSPGFSVLQNSDRMLHMKIKHIFKLLLMVASFTLLLHVSYRSTIAPLLASGQDGARGISTFRNFFSSWNMGCTKQVYVRPPPWSDSLPTIYAITPTYKRSVQKADLTRMSHTLLHVANLHWIVVEDSETKTSLVSRLLNKTGLNYTHFNVHITEKLNSRGSGQRNLALKWLRDTFRLNDSNAGVVYFADDDNTYSLELFDEMRNTKKVSVWPVAFVGGLRLESCKVNALGKVSGWDAKFAPTRPFAIDMAGFAVSLQLILSKPDVYFRLHGIPSGHQETRFLEDLVTLSDLEPKAANCTEVLVWHTRTTSPSIDGKYGDPNIET</sequence>
<feature type="binding site" evidence="16">
    <location>
        <position position="205"/>
    </location>
    <ligand>
        <name>UDP-alpha-D-glucuronate</name>
        <dbReference type="ChEBI" id="CHEBI:58052"/>
    </ligand>
</feature>
<evidence type="ECO:0000256" key="4">
    <source>
        <dbReference type="ARBA" id="ARBA00022679"/>
    </source>
</evidence>
<dbReference type="CDD" id="cd00218">
    <property type="entry name" value="GlcAT-I"/>
    <property type="match status" value="1"/>
</dbReference>
<dbReference type="UniPathway" id="UPA00378"/>
<evidence type="ECO:0000256" key="6">
    <source>
        <dbReference type="ARBA" id="ARBA00022723"/>
    </source>
</evidence>
<evidence type="ECO:0000256" key="5">
    <source>
        <dbReference type="ARBA" id="ARBA00022692"/>
    </source>
</evidence>
<dbReference type="GO" id="GO:0005975">
    <property type="term" value="P:carbohydrate metabolic process"/>
    <property type="evidence" value="ECO:0007669"/>
    <property type="project" value="TreeGrafter"/>
</dbReference>
<reference evidence="21" key="3">
    <citation type="submission" date="2025-09" db="UniProtKB">
        <authorList>
            <consortium name="Ensembl"/>
        </authorList>
    </citation>
    <scope>IDENTIFICATION</scope>
</reference>
<accession>A0A672GUR2</accession>
<keyword evidence="10" id="KW-0472">Membrane</keyword>
<feature type="glycosylation site" description="N-linked (GlcNAc...) asparagine" evidence="19">
    <location>
        <position position="343"/>
    </location>
</feature>
<keyword evidence="5" id="KW-0812">Transmembrane</keyword>
<feature type="site" description="Interaction with galactose moiety of substrate glycoprotein" evidence="18">
    <location>
        <position position="268"/>
    </location>
</feature>
<dbReference type="Proteomes" id="UP000472267">
    <property type="component" value="Chromosome 10"/>
</dbReference>
<keyword evidence="7 20" id="KW-0735">Signal-anchor</keyword>
<keyword evidence="12 17" id="KW-0464">Manganese</keyword>
<evidence type="ECO:0000256" key="12">
    <source>
        <dbReference type="ARBA" id="ARBA00023211"/>
    </source>
</evidence>
<evidence type="ECO:0000256" key="17">
    <source>
        <dbReference type="PIRSR" id="PIRSR605027-3"/>
    </source>
</evidence>
<keyword evidence="9 20" id="KW-0333">Golgi apparatus</keyword>
<evidence type="ECO:0000256" key="18">
    <source>
        <dbReference type="PIRSR" id="PIRSR605027-4"/>
    </source>
</evidence>
<protein>
    <recommendedName>
        <fullName evidence="3 20">Galactosylgalactosylxylosylprotein 3-beta-glucuronosyltransferase</fullName>
        <ecNumber evidence="3 20">2.4.1.135</ecNumber>
    </recommendedName>
</protein>
<organism evidence="21 22">
    <name type="scientific">Salarias fasciatus</name>
    <name type="common">Jewelled blenny</name>
    <name type="synonym">Blennius fasciatus</name>
    <dbReference type="NCBI Taxonomy" id="181472"/>
    <lineage>
        <taxon>Eukaryota</taxon>
        <taxon>Metazoa</taxon>
        <taxon>Chordata</taxon>
        <taxon>Craniata</taxon>
        <taxon>Vertebrata</taxon>
        <taxon>Euteleostomi</taxon>
        <taxon>Actinopterygii</taxon>
        <taxon>Neopterygii</taxon>
        <taxon>Teleostei</taxon>
        <taxon>Neoteleostei</taxon>
        <taxon>Acanthomorphata</taxon>
        <taxon>Ovalentaria</taxon>
        <taxon>Blenniimorphae</taxon>
        <taxon>Blenniiformes</taxon>
        <taxon>Blennioidei</taxon>
        <taxon>Blenniidae</taxon>
        <taxon>Salariinae</taxon>
        <taxon>Salarias</taxon>
    </lineage>
</organism>
<evidence type="ECO:0000313" key="22">
    <source>
        <dbReference type="Proteomes" id="UP000472267"/>
    </source>
</evidence>
<reference evidence="21" key="1">
    <citation type="submission" date="2019-06" db="EMBL/GenBank/DDBJ databases">
        <authorList>
            <consortium name="Wellcome Sanger Institute Data Sharing"/>
        </authorList>
    </citation>
    <scope>NUCLEOTIDE SEQUENCE [LARGE SCALE GENOMIC DNA]</scope>
</reference>
<dbReference type="InterPro" id="IPR005027">
    <property type="entry name" value="Glyco_trans_43"/>
</dbReference>
<dbReference type="Pfam" id="PF03360">
    <property type="entry name" value="Glyco_transf_43"/>
    <property type="match status" value="1"/>
</dbReference>
<feature type="binding site" evidence="17">
    <location>
        <position position="237"/>
    </location>
    <ligand>
        <name>Mn(2+)</name>
        <dbReference type="ChEBI" id="CHEBI:29035"/>
    </ligand>
</feature>
<feature type="binding site" evidence="16">
    <location>
        <position position="210"/>
    </location>
    <ligand>
        <name>UDP-alpha-D-glucuronate</name>
        <dbReference type="ChEBI" id="CHEBI:58052"/>
    </ligand>
</feature>
<comment type="subcellular location">
    <subcellularLocation>
        <location evidence="14">Endomembrane system</location>
        <topology evidence="14">Single-pass type II membrane protein</topology>
    </subcellularLocation>
    <subcellularLocation>
        <location evidence="20">Golgi apparatus membrane</location>
        <topology evidence="20">Single-pass type II membrane protein</topology>
    </subcellularLocation>
</comment>
<dbReference type="SUPFAM" id="SSF53448">
    <property type="entry name" value="Nucleotide-diphospho-sugar transferases"/>
    <property type="match status" value="1"/>
</dbReference>
<reference evidence="21" key="2">
    <citation type="submission" date="2025-08" db="UniProtKB">
        <authorList>
            <consortium name="Ensembl"/>
        </authorList>
    </citation>
    <scope>IDENTIFICATION</scope>
</reference>
<evidence type="ECO:0000256" key="16">
    <source>
        <dbReference type="PIRSR" id="PIRSR605027-2"/>
    </source>
</evidence>
<evidence type="ECO:0000256" key="8">
    <source>
        <dbReference type="ARBA" id="ARBA00022989"/>
    </source>
</evidence>
<evidence type="ECO:0000256" key="19">
    <source>
        <dbReference type="PIRSR" id="PIRSR605027-6"/>
    </source>
</evidence>
<evidence type="ECO:0000256" key="9">
    <source>
        <dbReference type="ARBA" id="ARBA00023034"/>
    </source>
</evidence>
<evidence type="ECO:0000256" key="20">
    <source>
        <dbReference type="RuleBase" id="RU363127"/>
    </source>
</evidence>
<dbReference type="GO" id="GO:0015018">
    <property type="term" value="F:galactosylgalactosylxylosylprotein 3-beta-glucuronosyltransferase activity"/>
    <property type="evidence" value="ECO:0007669"/>
    <property type="project" value="UniProtKB-UniRule"/>
</dbReference>
<comment type="similarity">
    <text evidence="2 20">Belongs to the glycosyltransferase 43 family.</text>
</comment>
<dbReference type="GO" id="GO:0050650">
    <property type="term" value="P:chondroitin sulfate proteoglycan biosynthetic process"/>
    <property type="evidence" value="ECO:0007669"/>
    <property type="project" value="TreeGrafter"/>
</dbReference>
<dbReference type="GO" id="GO:0000139">
    <property type="term" value="C:Golgi membrane"/>
    <property type="evidence" value="ECO:0007669"/>
    <property type="project" value="UniProtKB-SubCell"/>
</dbReference>
<dbReference type="OMA" id="AERGPCF"/>
<comment type="catalytic activity">
    <reaction evidence="13 20">
        <text>3-O-(beta-D-galactosyl-(1-&gt;3)-beta-D-galactosyl-(1-&gt;4)-beta-D-xylosyl)-L-seryl-[protein] + UDP-alpha-D-glucuronate = 3-O-(beta-D-GlcA-(1-&gt;3)-beta-D-Gal-(1-&gt;3)-beta-D-Gal-(1-&gt;4)-beta-D-Xyl)-L-seryl-[protein] + UDP + H(+)</text>
        <dbReference type="Rhea" id="RHEA:24168"/>
        <dbReference type="Rhea" id="RHEA-COMP:12571"/>
        <dbReference type="Rhea" id="RHEA-COMP:12573"/>
        <dbReference type="ChEBI" id="CHEBI:15378"/>
        <dbReference type="ChEBI" id="CHEBI:58052"/>
        <dbReference type="ChEBI" id="CHEBI:58223"/>
        <dbReference type="ChEBI" id="CHEBI:132090"/>
        <dbReference type="ChEBI" id="CHEBI:132093"/>
        <dbReference type="EC" id="2.4.1.135"/>
    </reaction>
</comment>
<evidence type="ECO:0000256" key="15">
    <source>
        <dbReference type="PIRSR" id="PIRSR605027-1"/>
    </source>
</evidence>
<dbReference type="InParanoid" id="A0A672GUR2"/>
<keyword evidence="11 19" id="KW-0325">Glycoprotein</keyword>
<evidence type="ECO:0000313" key="21">
    <source>
        <dbReference type="Ensembl" id="ENSSFAP00005022436.1"/>
    </source>
</evidence>
<evidence type="ECO:0000256" key="7">
    <source>
        <dbReference type="ARBA" id="ARBA00022968"/>
    </source>
</evidence>
<evidence type="ECO:0000256" key="11">
    <source>
        <dbReference type="ARBA" id="ARBA00023180"/>
    </source>
</evidence>
<comment type="cofactor">
    <cofactor evidence="1 17 20">
        <name>Mn(2+)</name>
        <dbReference type="ChEBI" id="CHEBI:29035"/>
    </cofactor>
</comment>
<evidence type="ECO:0000256" key="3">
    <source>
        <dbReference type="ARBA" id="ARBA00012641"/>
    </source>
</evidence>
<dbReference type="AlphaFoldDB" id="A0A672GUR2"/>
<dbReference type="EC" id="2.4.1.135" evidence="3 20"/>
<name>A0A672GUR2_SALFA</name>
<keyword evidence="22" id="KW-1185">Reference proteome</keyword>
<evidence type="ECO:0000256" key="14">
    <source>
        <dbReference type="ARBA" id="ARBA00060399"/>
    </source>
</evidence>
<proteinExistence type="inferred from homology"/>
<evidence type="ECO:0000256" key="10">
    <source>
        <dbReference type="ARBA" id="ARBA00023136"/>
    </source>
</evidence>